<dbReference type="EMBL" id="MLFU01000020">
    <property type="protein sequence ID" value="KAK1499787.1"/>
    <property type="molecule type" value="Genomic_DNA"/>
</dbReference>
<comment type="caution">
    <text evidence="2">The sequence shown here is derived from an EMBL/GenBank/DDBJ whole genome shotgun (WGS) entry which is preliminary data.</text>
</comment>
<sequence>MPAIAAACHTPGLVPVGRAEESGPQGLDHANAEGRMAREGAQKIGIADEHTTTKAMQDNVAIDRLWGEGNIHSALRNAA</sequence>
<gene>
    <name evidence="2" type="ORF">CTAM01_06981</name>
</gene>
<name>A0ABQ9RAP6_9PEZI</name>
<protein>
    <submittedName>
        <fullName evidence="2">Uncharacterized protein</fullName>
    </submittedName>
</protein>
<dbReference type="Proteomes" id="UP001227543">
    <property type="component" value="Unassembled WGS sequence"/>
</dbReference>
<reference evidence="2 3" key="1">
    <citation type="submission" date="2016-10" db="EMBL/GenBank/DDBJ databases">
        <title>The genome sequence of Colletotrichum fioriniae PJ7.</title>
        <authorList>
            <person name="Baroncelli R."/>
        </authorList>
    </citation>
    <scope>NUCLEOTIDE SEQUENCE [LARGE SCALE GENOMIC DNA]</scope>
    <source>
        <strain evidence="2 3">Tom-12</strain>
    </source>
</reference>
<feature type="region of interest" description="Disordered" evidence="1">
    <location>
        <begin position="15"/>
        <end position="37"/>
    </location>
</feature>
<organism evidence="2 3">
    <name type="scientific">Colletotrichum tamarilloi</name>
    <dbReference type="NCBI Taxonomy" id="1209934"/>
    <lineage>
        <taxon>Eukaryota</taxon>
        <taxon>Fungi</taxon>
        <taxon>Dikarya</taxon>
        <taxon>Ascomycota</taxon>
        <taxon>Pezizomycotina</taxon>
        <taxon>Sordariomycetes</taxon>
        <taxon>Hypocreomycetidae</taxon>
        <taxon>Glomerellales</taxon>
        <taxon>Glomerellaceae</taxon>
        <taxon>Colletotrichum</taxon>
        <taxon>Colletotrichum acutatum species complex</taxon>
    </lineage>
</organism>
<keyword evidence="3" id="KW-1185">Reference proteome</keyword>
<evidence type="ECO:0000256" key="1">
    <source>
        <dbReference type="SAM" id="MobiDB-lite"/>
    </source>
</evidence>
<evidence type="ECO:0000313" key="3">
    <source>
        <dbReference type="Proteomes" id="UP001227543"/>
    </source>
</evidence>
<dbReference type="GeneID" id="85407244"/>
<proteinExistence type="predicted"/>
<evidence type="ECO:0000313" key="2">
    <source>
        <dbReference type="EMBL" id="KAK1499787.1"/>
    </source>
</evidence>
<accession>A0ABQ9RAP6</accession>
<dbReference type="RefSeq" id="XP_060382508.1">
    <property type="nucleotide sequence ID" value="XM_060523006.1"/>
</dbReference>